<organism evidence="1">
    <name type="scientific">Moorena producens (strain JHB)</name>
    <dbReference type="NCBI Taxonomy" id="1454205"/>
    <lineage>
        <taxon>Bacteria</taxon>
        <taxon>Bacillati</taxon>
        <taxon>Cyanobacteriota</taxon>
        <taxon>Cyanophyceae</taxon>
        <taxon>Coleofasciculales</taxon>
        <taxon>Coleofasciculaceae</taxon>
        <taxon>Moorena</taxon>
    </lineage>
</organism>
<reference evidence="1" key="1">
    <citation type="journal article" date="2017" name="J. Nat. Prod.">
        <title>A Maldiisotopic Approach to Discover Natural Products: Cryptomaldamide, a Hybrid Tripeptide from the Marine Cyanobacterium Moorea producens.</title>
        <authorList>
            <person name="Kinnel R.B."/>
            <person name="Esquenazi E."/>
            <person name="Leao T."/>
            <person name="Moss N."/>
            <person name="Mevers E."/>
            <person name="Pereira A.R."/>
            <person name="Monroe E.A."/>
            <person name="Korobeynikov A."/>
            <person name="Murray T.F."/>
            <person name="Sherman D."/>
            <person name="Gerwick L."/>
            <person name="Dorrestein P.C."/>
            <person name="Gerwick W.H."/>
        </authorList>
    </citation>
    <scope>NUCLEOTIDE SEQUENCE</scope>
    <source>
        <strain evidence="1">JHB</strain>
    </source>
</reference>
<accession>A0A1W6QDY3</accession>
<dbReference type="Proteomes" id="UP000176944">
    <property type="component" value="Chromosome"/>
</dbReference>
<proteinExistence type="predicted"/>
<protein>
    <submittedName>
        <fullName evidence="1">Uncharacterized protein</fullName>
    </submittedName>
</protein>
<dbReference type="AlphaFoldDB" id="A0A1W6QDY3"/>
<gene>
    <name evidence="2" type="ORF">BJP36_39695</name>
</gene>
<evidence type="ECO:0000313" key="2">
    <source>
        <dbReference type="EMBL" id="WAN70179.1"/>
    </source>
</evidence>
<sequence length="44" mass="4850">MGKVLRGSIEAIRDHPQVDSPIRHDDSLAIIVELPLILCADQVD</sequence>
<dbReference type="EMBL" id="KY315923">
    <property type="protein sequence ID" value="ARO38313.1"/>
    <property type="molecule type" value="Genomic_DNA"/>
</dbReference>
<name>A0A1W6QDY3_MOOP1</name>
<evidence type="ECO:0000313" key="1">
    <source>
        <dbReference type="EMBL" id="ARO38313.1"/>
    </source>
</evidence>
<reference evidence="2" key="2">
    <citation type="journal article" date="2017" name="Proc. Natl. Acad. Sci. U.S.A.">
        <title>Comparative genomics uncovers the prolific and distinctive metabolic potential of the cyanobacterial genus Moorea.</title>
        <authorList>
            <person name="Leao T."/>
            <person name="Castelao G."/>
            <person name="Korobeynikov A."/>
            <person name="Monroe E.A."/>
            <person name="Podell S."/>
            <person name="Glukhov E."/>
            <person name="Allen E.E."/>
            <person name="Gerwick W.H."/>
            <person name="Gerwick L."/>
        </authorList>
    </citation>
    <scope>NUCLEOTIDE SEQUENCE</scope>
    <source>
        <strain evidence="2">JHB</strain>
    </source>
</reference>
<dbReference type="EMBL" id="CP017708">
    <property type="protein sequence ID" value="WAN70179.1"/>
    <property type="molecule type" value="Genomic_DNA"/>
</dbReference>
<reference evidence="2" key="3">
    <citation type="submission" date="2022-10" db="EMBL/GenBank/DDBJ databases">
        <authorList>
            <person name="Ngo T.-E."/>
        </authorList>
    </citation>
    <scope>NUCLEOTIDE SEQUENCE</scope>
    <source>
        <strain evidence="2">JHB</strain>
    </source>
</reference>